<accession>A0A8B8RZY1</accession>
<dbReference type="GeneID" id="106729890"/>
<feature type="region of interest" description="Disordered" evidence="1">
    <location>
        <begin position="243"/>
        <end position="267"/>
    </location>
</feature>
<dbReference type="KEGG" id="cfr:106729890"/>
<keyword evidence="2" id="KW-1185">Reference proteome</keyword>
<evidence type="ECO:0000256" key="1">
    <source>
        <dbReference type="SAM" id="MobiDB-lite"/>
    </source>
</evidence>
<gene>
    <name evidence="3" type="primary">LOC106729890</name>
</gene>
<dbReference type="RefSeq" id="XP_032323025.1">
    <property type="nucleotide sequence ID" value="XM_032467134.1"/>
</dbReference>
<feature type="compositionally biased region" description="Basic and acidic residues" evidence="1">
    <location>
        <begin position="247"/>
        <end position="256"/>
    </location>
</feature>
<protein>
    <submittedName>
        <fullName evidence="3">Uncharacterized protein LOC106729890</fullName>
    </submittedName>
</protein>
<name>A0A8B8RZY1_CAMFR</name>
<dbReference type="AlphaFoldDB" id="A0A8B8RZY1"/>
<feature type="region of interest" description="Disordered" evidence="1">
    <location>
        <begin position="141"/>
        <end position="178"/>
    </location>
</feature>
<reference evidence="3" key="1">
    <citation type="submission" date="2025-08" db="UniProtKB">
        <authorList>
            <consortium name="RefSeq"/>
        </authorList>
    </citation>
    <scope>IDENTIFICATION</scope>
    <source>
        <tissue evidence="3">Ear skin</tissue>
    </source>
</reference>
<feature type="region of interest" description="Disordered" evidence="1">
    <location>
        <begin position="1"/>
        <end position="25"/>
    </location>
</feature>
<feature type="compositionally biased region" description="Low complexity" evidence="1">
    <location>
        <begin position="151"/>
        <end position="161"/>
    </location>
</feature>
<sequence>MKSSGEPSDLVGFFQPSLPPPAGVRAEAVGKGDYSCASATESSEGNILAGHHSGVSELNFRLPPDTPVCLNRITRPWSSALHRGRLPPGLDCKLPRLETRPPACCPQPSARDFTRKCTYSSCFPANDPREPLPDVRHVDHACTPGGASGSTTVTPRPTQGRRPPRLPRRGTQEELGGHEPFLAGEAPTPPPCIHAGQEPLPRALAKAAISTLSSGSCSREQLGRWHLEAHDYFYVAICPRPGLAGSDRPKESRGRWETPGQLRMHGPAPRAVLGRLEMWCEDREETRVP</sequence>
<dbReference type="Proteomes" id="UP000694856">
    <property type="component" value="Chromosome 24"/>
</dbReference>
<organism evidence="2 3">
    <name type="scientific">Camelus ferus</name>
    <name type="common">Wild bactrian camel</name>
    <name type="synonym">Camelus bactrianus ferus</name>
    <dbReference type="NCBI Taxonomy" id="419612"/>
    <lineage>
        <taxon>Eukaryota</taxon>
        <taxon>Metazoa</taxon>
        <taxon>Chordata</taxon>
        <taxon>Craniata</taxon>
        <taxon>Vertebrata</taxon>
        <taxon>Euteleostomi</taxon>
        <taxon>Mammalia</taxon>
        <taxon>Eutheria</taxon>
        <taxon>Laurasiatheria</taxon>
        <taxon>Artiodactyla</taxon>
        <taxon>Tylopoda</taxon>
        <taxon>Camelidae</taxon>
        <taxon>Camelus</taxon>
    </lineage>
</organism>
<evidence type="ECO:0000313" key="2">
    <source>
        <dbReference type="Proteomes" id="UP000694856"/>
    </source>
</evidence>
<proteinExistence type="predicted"/>
<evidence type="ECO:0000313" key="3">
    <source>
        <dbReference type="RefSeq" id="XP_032323025.1"/>
    </source>
</evidence>